<protein>
    <recommendedName>
        <fullName evidence="1">Replication protein A 70 kDa DNA-binding subunit B/D first OB fold domain-containing protein</fullName>
    </recommendedName>
</protein>
<reference evidence="2 3" key="1">
    <citation type="journal article" date="2023" name="Plants (Basel)">
        <title>Bridging the Gap: Combining Genomics and Transcriptomics Approaches to Understand Stylosanthes scabra, an Orphan Legume from the Brazilian Caatinga.</title>
        <authorList>
            <person name="Ferreira-Neto J.R.C."/>
            <person name="da Silva M.D."/>
            <person name="Binneck E."/>
            <person name="de Melo N.F."/>
            <person name="da Silva R.H."/>
            <person name="de Melo A.L.T.M."/>
            <person name="Pandolfi V."/>
            <person name="Bustamante F.O."/>
            <person name="Brasileiro-Vidal A.C."/>
            <person name="Benko-Iseppon A.M."/>
        </authorList>
    </citation>
    <scope>NUCLEOTIDE SEQUENCE [LARGE SCALE GENOMIC DNA]</scope>
    <source>
        <tissue evidence="2">Leaves</tissue>
    </source>
</reference>
<gene>
    <name evidence="2" type="ORF">PIB30_049924</name>
</gene>
<accession>A0ABU6QH53</accession>
<feature type="domain" description="Replication protein A 70 kDa DNA-binding subunit B/D first OB fold" evidence="1">
    <location>
        <begin position="6"/>
        <end position="104"/>
    </location>
</feature>
<sequence>MARSVDFLGDIHPRYHEWNFNVYVKRMWEMPSKNNPMVMTHVELIMQDSKGYRLHAVLPRSLLKRWGGVLGEFKMFNMRSFTVVENKPRSRTTETNYHLTFFNRMIN</sequence>
<keyword evidence="3" id="KW-1185">Reference proteome</keyword>
<evidence type="ECO:0000313" key="2">
    <source>
        <dbReference type="EMBL" id="MED6111168.1"/>
    </source>
</evidence>
<organism evidence="2 3">
    <name type="scientific">Stylosanthes scabra</name>
    <dbReference type="NCBI Taxonomy" id="79078"/>
    <lineage>
        <taxon>Eukaryota</taxon>
        <taxon>Viridiplantae</taxon>
        <taxon>Streptophyta</taxon>
        <taxon>Embryophyta</taxon>
        <taxon>Tracheophyta</taxon>
        <taxon>Spermatophyta</taxon>
        <taxon>Magnoliopsida</taxon>
        <taxon>eudicotyledons</taxon>
        <taxon>Gunneridae</taxon>
        <taxon>Pentapetalae</taxon>
        <taxon>rosids</taxon>
        <taxon>fabids</taxon>
        <taxon>Fabales</taxon>
        <taxon>Fabaceae</taxon>
        <taxon>Papilionoideae</taxon>
        <taxon>50 kb inversion clade</taxon>
        <taxon>dalbergioids sensu lato</taxon>
        <taxon>Dalbergieae</taxon>
        <taxon>Pterocarpus clade</taxon>
        <taxon>Stylosanthes</taxon>
    </lineage>
</organism>
<evidence type="ECO:0000259" key="1">
    <source>
        <dbReference type="Pfam" id="PF02721"/>
    </source>
</evidence>
<dbReference type="Gene3D" id="2.40.50.140">
    <property type="entry name" value="Nucleic acid-binding proteins"/>
    <property type="match status" value="1"/>
</dbReference>
<dbReference type="SUPFAM" id="SSF50249">
    <property type="entry name" value="Nucleic acid-binding proteins"/>
    <property type="match status" value="1"/>
</dbReference>
<proteinExistence type="predicted"/>
<evidence type="ECO:0000313" key="3">
    <source>
        <dbReference type="Proteomes" id="UP001341840"/>
    </source>
</evidence>
<dbReference type="Pfam" id="PF02721">
    <property type="entry name" value="DUF223"/>
    <property type="match status" value="1"/>
</dbReference>
<dbReference type="Proteomes" id="UP001341840">
    <property type="component" value="Unassembled WGS sequence"/>
</dbReference>
<dbReference type="EMBL" id="JASCZI010000339">
    <property type="protein sequence ID" value="MED6111168.1"/>
    <property type="molecule type" value="Genomic_DNA"/>
</dbReference>
<dbReference type="InterPro" id="IPR003871">
    <property type="entry name" value="RFA1B/D_OB_1st"/>
</dbReference>
<comment type="caution">
    <text evidence="2">The sequence shown here is derived from an EMBL/GenBank/DDBJ whole genome shotgun (WGS) entry which is preliminary data.</text>
</comment>
<dbReference type="InterPro" id="IPR012340">
    <property type="entry name" value="NA-bd_OB-fold"/>
</dbReference>
<name>A0ABU6QH53_9FABA</name>